<protein>
    <submittedName>
        <fullName evidence="1">Uncharacterized protein</fullName>
    </submittedName>
</protein>
<sequence length="184" mass="18321">MKRFLPSLILTVPFFIGCPGGESSDDSAAALLLLSAAGGGCSTASETCAYTAAGGPSGSTTLNAPMIALSGSGCATMPTVTPSGSGTYWTAYRFPAVKAGTVIKFDFNPGYVHTGTVMGYETSSCPIDSVNAPVTTSFTAFTASYGSTTTITITAAGAGKDVIFIGGPAAANNPSGKTVTRTDP</sequence>
<comment type="caution">
    <text evidence="1">The sequence shown here is derived from an EMBL/GenBank/DDBJ whole genome shotgun (WGS) entry which is preliminary data.</text>
</comment>
<dbReference type="AlphaFoldDB" id="A0A833H0B7"/>
<proteinExistence type="predicted"/>
<accession>A0A833H0B7</accession>
<evidence type="ECO:0000313" key="1">
    <source>
        <dbReference type="EMBL" id="KAB2931527.1"/>
    </source>
</evidence>
<gene>
    <name evidence="1" type="ORF">F9K24_13090</name>
</gene>
<evidence type="ECO:0000313" key="2">
    <source>
        <dbReference type="Proteomes" id="UP000460298"/>
    </source>
</evidence>
<name>A0A833H0B7_9LEPT</name>
<reference evidence="1 2" key="1">
    <citation type="submission" date="2019-10" db="EMBL/GenBank/DDBJ databases">
        <title>Extracellular Electron Transfer in a Candidatus Methanoperedens spp. Enrichment Culture.</title>
        <authorList>
            <person name="Berger S."/>
            <person name="Rangel Shaw D."/>
            <person name="Berben T."/>
            <person name="In 'T Zandt M."/>
            <person name="Frank J."/>
            <person name="Reimann J."/>
            <person name="Jetten M.S.M."/>
            <person name="Welte C.U."/>
        </authorList>
    </citation>
    <scope>NUCLEOTIDE SEQUENCE [LARGE SCALE GENOMIC DNA]</scope>
    <source>
        <strain evidence="1">SB12</strain>
    </source>
</reference>
<dbReference type="EMBL" id="WBUI01000013">
    <property type="protein sequence ID" value="KAB2931527.1"/>
    <property type="molecule type" value="Genomic_DNA"/>
</dbReference>
<organism evidence="1 2">
    <name type="scientific">Leptonema illini</name>
    <dbReference type="NCBI Taxonomy" id="183"/>
    <lineage>
        <taxon>Bacteria</taxon>
        <taxon>Pseudomonadati</taxon>
        <taxon>Spirochaetota</taxon>
        <taxon>Spirochaetia</taxon>
        <taxon>Leptospirales</taxon>
        <taxon>Leptospiraceae</taxon>
        <taxon>Leptonema</taxon>
    </lineage>
</organism>
<dbReference type="Proteomes" id="UP000460298">
    <property type="component" value="Unassembled WGS sequence"/>
</dbReference>
<dbReference type="PROSITE" id="PS51257">
    <property type="entry name" value="PROKAR_LIPOPROTEIN"/>
    <property type="match status" value="1"/>
</dbReference>